<dbReference type="PANTHER" id="PTHR33740:SF3">
    <property type="entry name" value="GPI-ANCHORED ADHESIN-LIKE PROTEIN"/>
    <property type="match status" value="1"/>
</dbReference>
<dbReference type="PANTHER" id="PTHR33740">
    <property type="entry name" value="GPI-ANCHORED ADHESIN-LIKE PROTEIN"/>
    <property type="match status" value="1"/>
</dbReference>
<evidence type="ECO:0000259" key="3">
    <source>
        <dbReference type="PROSITE" id="PS51272"/>
    </source>
</evidence>
<accession>A0ABT7BWT2</accession>
<feature type="region of interest" description="Disordered" evidence="1">
    <location>
        <begin position="165"/>
        <end position="214"/>
    </location>
</feature>
<gene>
    <name evidence="4" type="ORF">PMH09_10645</name>
</gene>
<name>A0ABT7BWT2_9CYAN</name>
<dbReference type="PROSITE" id="PS51272">
    <property type="entry name" value="SLH"/>
    <property type="match status" value="1"/>
</dbReference>
<sequence length="431" mass="46706">MSHRPKILALPAIAVAVVSLASCANSSGGNTLETILAPDPQLQPTPAPEATATPAPQPSPTPDSAEVSLPENFPTDIPEYPNGTLEVVAPLTPPEEGTITRWFSADSATLIRRYYQTELTQNNWKITTPKENNEGNLIAEQNNLQLTLAFAPPKSGETIYTLTYRRQETSATVPKPEEKPEVNSSEEKTTPAPETSPTPAPSESDTSEGSNSDIPEQLAPAAKQVLALKIIQLENKVASLETFEPNRIITRGEYARWLIEVNNLLYQDDPGKQIRLASTSQDSAFQDVPKNNPDFPYIQGLAETGLIPSALSGDATATRFRPDAPLTRENLIAWKVPLDSRSALPKATLDAVKETWGFQDSGKINSQFLPGILADFQNGNNANIRRVFGYTRLLQPQKAVTRAEAAAVLAYFGVQGEVISAEEVAALRGKE</sequence>
<organism evidence="4 5">
    <name type="scientific">Roseofilum casamattae BLCC-M143</name>
    <dbReference type="NCBI Taxonomy" id="3022442"/>
    <lineage>
        <taxon>Bacteria</taxon>
        <taxon>Bacillati</taxon>
        <taxon>Cyanobacteriota</taxon>
        <taxon>Cyanophyceae</taxon>
        <taxon>Desertifilales</taxon>
        <taxon>Desertifilaceae</taxon>
        <taxon>Roseofilum</taxon>
        <taxon>Roseofilum casamattae</taxon>
    </lineage>
</organism>
<evidence type="ECO:0000256" key="2">
    <source>
        <dbReference type="SAM" id="SignalP"/>
    </source>
</evidence>
<dbReference type="InterPro" id="IPR001119">
    <property type="entry name" value="SLH_dom"/>
</dbReference>
<proteinExistence type="predicted"/>
<feature type="domain" description="SLH" evidence="3">
    <location>
        <begin position="281"/>
        <end position="349"/>
    </location>
</feature>
<dbReference type="Proteomes" id="UP001232992">
    <property type="component" value="Unassembled WGS sequence"/>
</dbReference>
<dbReference type="RefSeq" id="WP_283758311.1">
    <property type="nucleotide sequence ID" value="NZ_JAQOSQ010000009.1"/>
</dbReference>
<comment type="caution">
    <text evidence="4">The sequence shown here is derived from an EMBL/GenBank/DDBJ whole genome shotgun (WGS) entry which is preliminary data.</text>
</comment>
<keyword evidence="2" id="KW-0732">Signal</keyword>
<keyword evidence="5" id="KW-1185">Reference proteome</keyword>
<reference evidence="4 5" key="1">
    <citation type="submission" date="2023-01" db="EMBL/GenBank/DDBJ databases">
        <title>Novel diversity within Roseofilum (Cyanobacteria; Desertifilaceae) from marine benthic mats with descriptions of four novel species.</title>
        <authorList>
            <person name="Wang Y."/>
            <person name="Berthold D.E."/>
            <person name="Hu J."/>
            <person name="Lefler F.W."/>
            <person name="Laughinghouse H.D. IV."/>
        </authorList>
    </citation>
    <scope>NUCLEOTIDE SEQUENCE [LARGE SCALE GENOMIC DNA]</scope>
    <source>
        <strain evidence="4 5">BLCC-M143</strain>
    </source>
</reference>
<protein>
    <submittedName>
        <fullName evidence="4">S-layer homology domain-containing protein</fullName>
    </submittedName>
</protein>
<feature type="region of interest" description="Disordered" evidence="1">
    <location>
        <begin position="36"/>
        <end position="81"/>
    </location>
</feature>
<feature type="chain" id="PRO_5046351566" evidence="2">
    <location>
        <begin position="25"/>
        <end position="431"/>
    </location>
</feature>
<evidence type="ECO:0000313" key="5">
    <source>
        <dbReference type="Proteomes" id="UP001232992"/>
    </source>
</evidence>
<dbReference type="EMBL" id="JAQOSQ010000009">
    <property type="protein sequence ID" value="MDJ1183658.1"/>
    <property type="molecule type" value="Genomic_DNA"/>
</dbReference>
<dbReference type="PROSITE" id="PS51257">
    <property type="entry name" value="PROKAR_LIPOPROTEIN"/>
    <property type="match status" value="1"/>
</dbReference>
<evidence type="ECO:0000313" key="4">
    <source>
        <dbReference type="EMBL" id="MDJ1183658.1"/>
    </source>
</evidence>
<evidence type="ECO:0000256" key="1">
    <source>
        <dbReference type="SAM" id="MobiDB-lite"/>
    </source>
</evidence>
<feature type="compositionally biased region" description="Basic and acidic residues" evidence="1">
    <location>
        <begin position="175"/>
        <end position="189"/>
    </location>
</feature>
<feature type="signal peptide" evidence="2">
    <location>
        <begin position="1"/>
        <end position="24"/>
    </location>
</feature>